<keyword evidence="3" id="KW-1185">Reference proteome</keyword>
<evidence type="ECO:0000313" key="2">
    <source>
        <dbReference type="EMBL" id="QCI58574.1"/>
    </source>
</evidence>
<feature type="region of interest" description="Disordered" evidence="1">
    <location>
        <begin position="165"/>
        <end position="199"/>
    </location>
</feature>
<proteinExistence type="predicted"/>
<dbReference type="KEGG" id="obj:EIO64_04515"/>
<protein>
    <submittedName>
        <fullName evidence="2">Uncharacterized protein</fullName>
    </submittedName>
</protein>
<evidence type="ECO:0000313" key="3">
    <source>
        <dbReference type="Proteomes" id="UP000298642"/>
    </source>
</evidence>
<dbReference type="AlphaFoldDB" id="A0A4D7AGD6"/>
<dbReference type="RefSeq" id="WP_136890866.1">
    <property type="nucleotide sequence ID" value="NZ_CP034413.3"/>
</dbReference>
<dbReference type="Proteomes" id="UP000298642">
    <property type="component" value="Chromosome"/>
</dbReference>
<gene>
    <name evidence="2" type="ORF">EIO64_04515</name>
</gene>
<dbReference type="EMBL" id="CP034413">
    <property type="protein sequence ID" value="QCI58574.1"/>
    <property type="molecule type" value="Genomic_DNA"/>
</dbReference>
<reference evidence="3" key="1">
    <citation type="submission" date="2018-12" db="EMBL/GenBank/DDBJ databases">
        <title>Dusodibacter welbiota gen. nov., sp. nov., isolated from human faeces and emended description of the Oscillibacter genus.</title>
        <authorList>
            <person name="Le Roy T."/>
            <person name="Van der Smissen P."/>
            <person name="Delzenne N."/>
            <person name="Muccioli G."/>
            <person name="Collet J.F."/>
            <person name="Cani P.D."/>
        </authorList>
    </citation>
    <scope>NUCLEOTIDE SEQUENCE [LARGE SCALE GENOMIC DNA]</scope>
    <source>
        <strain evidence="3">J115</strain>
    </source>
</reference>
<sequence>MKIAIKSCFTTLVEDTTLIQNAATPYPVEFAFSKDWDGFAKTALFEAGGVSMAVVLSEDKCDIPGECLKKGGIPLKIAVYGVKGEERKSTGWHVTSKILFPANISVGTGGSGDPMGDEAYKQIMGIIGDPSTAGFGNKTLTEVIVEIQRSISGTASDKEVDDMLNDAFASSDPGGSTPDNTASDKEVDDLLNDVFGEQP</sequence>
<organism evidence="2 3">
    <name type="scientific">Dysosmobacter welbionis</name>
    <dbReference type="NCBI Taxonomy" id="2093857"/>
    <lineage>
        <taxon>Bacteria</taxon>
        <taxon>Bacillati</taxon>
        <taxon>Bacillota</taxon>
        <taxon>Clostridia</taxon>
        <taxon>Eubacteriales</taxon>
        <taxon>Oscillospiraceae</taxon>
        <taxon>Dysosmobacter</taxon>
    </lineage>
</organism>
<name>A0A4D7AGD6_9FIRM</name>
<evidence type="ECO:0000256" key="1">
    <source>
        <dbReference type="SAM" id="MobiDB-lite"/>
    </source>
</evidence>
<accession>A0A4D7AGD6</accession>